<name>A0A6A0AMS7_HAELA</name>
<evidence type="ECO:0000313" key="1">
    <source>
        <dbReference type="EMBL" id="GFH33603.1"/>
    </source>
</evidence>
<comment type="caution">
    <text evidence="1">The sequence shown here is derived from an EMBL/GenBank/DDBJ whole genome shotgun (WGS) entry which is preliminary data.</text>
</comment>
<feature type="non-terminal residue" evidence="1">
    <location>
        <position position="1"/>
    </location>
</feature>
<keyword evidence="2" id="KW-1185">Reference proteome</keyword>
<feature type="non-terminal residue" evidence="1">
    <location>
        <position position="142"/>
    </location>
</feature>
<reference evidence="1 2" key="1">
    <citation type="submission" date="2020-02" db="EMBL/GenBank/DDBJ databases">
        <title>Draft genome sequence of Haematococcus lacustris strain NIES-144.</title>
        <authorList>
            <person name="Morimoto D."/>
            <person name="Nakagawa S."/>
            <person name="Yoshida T."/>
            <person name="Sawayama S."/>
        </authorList>
    </citation>
    <scope>NUCLEOTIDE SEQUENCE [LARGE SCALE GENOMIC DNA]</scope>
    <source>
        <strain evidence="1 2">NIES-144</strain>
    </source>
</reference>
<protein>
    <submittedName>
        <fullName evidence="1">Uncharacterized protein</fullName>
    </submittedName>
</protein>
<dbReference type="Proteomes" id="UP000485058">
    <property type="component" value="Unassembled WGS sequence"/>
</dbReference>
<organism evidence="1 2">
    <name type="scientific">Haematococcus lacustris</name>
    <name type="common">Green alga</name>
    <name type="synonym">Haematococcus pluvialis</name>
    <dbReference type="NCBI Taxonomy" id="44745"/>
    <lineage>
        <taxon>Eukaryota</taxon>
        <taxon>Viridiplantae</taxon>
        <taxon>Chlorophyta</taxon>
        <taxon>core chlorophytes</taxon>
        <taxon>Chlorophyceae</taxon>
        <taxon>CS clade</taxon>
        <taxon>Chlamydomonadales</taxon>
        <taxon>Haematococcaceae</taxon>
        <taxon>Haematococcus</taxon>
    </lineage>
</organism>
<gene>
    <name evidence="1" type="ORF">HaLaN_33001</name>
</gene>
<dbReference type="EMBL" id="BLLF01009058">
    <property type="protein sequence ID" value="GFH33603.1"/>
    <property type="molecule type" value="Genomic_DNA"/>
</dbReference>
<evidence type="ECO:0000313" key="2">
    <source>
        <dbReference type="Proteomes" id="UP000485058"/>
    </source>
</evidence>
<dbReference type="AlphaFoldDB" id="A0A6A0AMS7"/>
<accession>A0A6A0AMS7</accession>
<proteinExistence type="predicted"/>
<sequence length="142" mass="15090">MTILTFENGKSLHTRIFERRDGERATAATRVTTMVRDGGLPHAEEDILATDLDESVLSIAVAPLFGTKYLEKAHAEGKPAGKVSAIMYGSKIRPMANLTVSRQGGPVVWAPFLLDTGSAATVLNEGTLAAIGVKDVIPESVN</sequence>